<dbReference type="PRINTS" id="PR00039">
    <property type="entry name" value="HTHLYSR"/>
</dbReference>
<dbReference type="FunFam" id="1.10.10.10:FF:000001">
    <property type="entry name" value="LysR family transcriptional regulator"/>
    <property type="match status" value="1"/>
</dbReference>
<sequence>MPTPLGSRIPLASLIQTLAVAEHLNFRHAAKTLGVSQSCVSARIRALEVELGILLFDRTTRGVRLTEAGRLFVERVATGIDQLDHAVKTAGMAAIGEYGRLRIGVHGLIAGSFLDNLLAEYRRAHPSIVVGMIEATARDAVIQIRAGRIDVAFLVGTFDLPDCHSRAIWTEPLVAAMPADHRLAGQTSVTWADLASEQFLVRHGGTGPQVHDHILMRLAGRWRQPAIQRFDVERGTLLTIVAQGLGITLLGAASGLFPTAGVVSLPIIDEPEPVVFSAVWSPHNRSAALQNLFSLAGDLSRSL</sequence>
<evidence type="ECO:0000259" key="5">
    <source>
        <dbReference type="PROSITE" id="PS50931"/>
    </source>
</evidence>
<dbReference type="Gene3D" id="1.10.10.10">
    <property type="entry name" value="Winged helix-like DNA-binding domain superfamily/Winged helix DNA-binding domain"/>
    <property type="match status" value="1"/>
</dbReference>
<gene>
    <name evidence="6" type="ORF">DUT91_03275</name>
</gene>
<dbReference type="EMBL" id="QOZG01000001">
    <property type="protein sequence ID" value="RCS25941.1"/>
    <property type="molecule type" value="Genomic_DNA"/>
</dbReference>
<evidence type="ECO:0000313" key="7">
    <source>
        <dbReference type="Proteomes" id="UP000253420"/>
    </source>
</evidence>
<keyword evidence="4" id="KW-0804">Transcription</keyword>
<dbReference type="GO" id="GO:0003677">
    <property type="term" value="F:DNA binding"/>
    <property type="evidence" value="ECO:0007669"/>
    <property type="project" value="UniProtKB-KW"/>
</dbReference>
<keyword evidence="2" id="KW-0805">Transcription regulation</keyword>
<reference evidence="6 7" key="1">
    <citation type="submission" date="2018-07" db="EMBL/GenBank/DDBJ databases">
        <title>The draft genome of Phyllobacterium salinisoli.</title>
        <authorList>
            <person name="Liu L."/>
            <person name="Li L."/>
            <person name="Zhang X."/>
            <person name="Liang L."/>
        </authorList>
    </citation>
    <scope>NUCLEOTIDE SEQUENCE [LARGE SCALE GENOMIC DNA]</scope>
    <source>
        <strain evidence="6 7">LLAN61</strain>
    </source>
</reference>
<dbReference type="PANTHER" id="PTHR30346:SF0">
    <property type="entry name" value="HCA OPERON TRANSCRIPTIONAL ACTIVATOR HCAR"/>
    <property type="match status" value="1"/>
</dbReference>
<protein>
    <submittedName>
        <fullName evidence="6">LysR family transcriptional regulator</fullName>
    </submittedName>
</protein>
<dbReference type="OrthoDB" id="7216893at2"/>
<dbReference type="Pfam" id="PF00126">
    <property type="entry name" value="HTH_1"/>
    <property type="match status" value="1"/>
</dbReference>
<dbReference type="Proteomes" id="UP000253420">
    <property type="component" value="Unassembled WGS sequence"/>
</dbReference>
<dbReference type="PROSITE" id="PS50931">
    <property type="entry name" value="HTH_LYSR"/>
    <property type="match status" value="1"/>
</dbReference>
<dbReference type="SUPFAM" id="SSF46785">
    <property type="entry name" value="Winged helix' DNA-binding domain"/>
    <property type="match status" value="1"/>
</dbReference>
<accession>A0A368K9L5</accession>
<evidence type="ECO:0000256" key="2">
    <source>
        <dbReference type="ARBA" id="ARBA00023015"/>
    </source>
</evidence>
<dbReference type="CDD" id="cd08414">
    <property type="entry name" value="PBP2_LTTR_aromatics_like"/>
    <property type="match status" value="1"/>
</dbReference>
<dbReference type="GO" id="GO:0003700">
    <property type="term" value="F:DNA-binding transcription factor activity"/>
    <property type="evidence" value="ECO:0007669"/>
    <property type="project" value="InterPro"/>
</dbReference>
<dbReference type="Pfam" id="PF03466">
    <property type="entry name" value="LysR_substrate"/>
    <property type="match status" value="1"/>
</dbReference>
<proteinExistence type="inferred from homology"/>
<name>A0A368K9L5_9HYPH</name>
<dbReference type="InterPro" id="IPR000847">
    <property type="entry name" value="LysR_HTH_N"/>
</dbReference>
<comment type="similarity">
    <text evidence="1">Belongs to the LysR transcriptional regulatory family.</text>
</comment>
<dbReference type="AlphaFoldDB" id="A0A368K9L5"/>
<dbReference type="InterPro" id="IPR036388">
    <property type="entry name" value="WH-like_DNA-bd_sf"/>
</dbReference>
<evidence type="ECO:0000256" key="1">
    <source>
        <dbReference type="ARBA" id="ARBA00009437"/>
    </source>
</evidence>
<keyword evidence="3" id="KW-0238">DNA-binding</keyword>
<dbReference type="SUPFAM" id="SSF53850">
    <property type="entry name" value="Periplasmic binding protein-like II"/>
    <property type="match status" value="1"/>
</dbReference>
<evidence type="ECO:0000313" key="6">
    <source>
        <dbReference type="EMBL" id="RCS25941.1"/>
    </source>
</evidence>
<keyword evidence="7" id="KW-1185">Reference proteome</keyword>
<dbReference type="GO" id="GO:0032993">
    <property type="term" value="C:protein-DNA complex"/>
    <property type="evidence" value="ECO:0007669"/>
    <property type="project" value="TreeGrafter"/>
</dbReference>
<dbReference type="RefSeq" id="WP_114439031.1">
    <property type="nucleotide sequence ID" value="NZ_QOZG01000001.1"/>
</dbReference>
<dbReference type="PANTHER" id="PTHR30346">
    <property type="entry name" value="TRANSCRIPTIONAL DUAL REGULATOR HCAR-RELATED"/>
    <property type="match status" value="1"/>
</dbReference>
<evidence type="ECO:0000256" key="4">
    <source>
        <dbReference type="ARBA" id="ARBA00023163"/>
    </source>
</evidence>
<comment type="caution">
    <text evidence="6">The sequence shown here is derived from an EMBL/GenBank/DDBJ whole genome shotgun (WGS) entry which is preliminary data.</text>
</comment>
<dbReference type="Gene3D" id="3.40.190.10">
    <property type="entry name" value="Periplasmic binding protein-like II"/>
    <property type="match status" value="2"/>
</dbReference>
<organism evidence="6 7">
    <name type="scientific">Phyllobacterium salinisoli</name>
    <dbReference type="NCBI Taxonomy" id="1899321"/>
    <lineage>
        <taxon>Bacteria</taxon>
        <taxon>Pseudomonadati</taxon>
        <taxon>Pseudomonadota</taxon>
        <taxon>Alphaproteobacteria</taxon>
        <taxon>Hyphomicrobiales</taxon>
        <taxon>Phyllobacteriaceae</taxon>
        <taxon>Phyllobacterium</taxon>
    </lineage>
</organism>
<dbReference type="InterPro" id="IPR036390">
    <property type="entry name" value="WH_DNA-bd_sf"/>
</dbReference>
<dbReference type="InterPro" id="IPR005119">
    <property type="entry name" value="LysR_subst-bd"/>
</dbReference>
<evidence type="ECO:0000256" key="3">
    <source>
        <dbReference type="ARBA" id="ARBA00023125"/>
    </source>
</evidence>
<feature type="domain" description="HTH lysR-type" evidence="5">
    <location>
        <begin position="18"/>
        <end position="66"/>
    </location>
</feature>